<name>A0A9Q2IHI2_9GAMM</name>
<sequence length="363" mass="42083">MYNSFFKLQLSNVLKCRTYLKHNTKRLIYSLLFSYKLTSSGLNNVDFIIFDTTPLKGRKDYENYMCDFIAACKKQRPAIEYSVKYYFCLYDVFCKIGFICLNATRGYNLKELIQLSQLYDLYIKIRQLNLKNKKIVTFCDAHPEDNLISQFCKKYFECHTYTLQHGYYTFSPGTINQEVYLNFVSDFMLCWGNTSVDNIVDCGIERKRLIPFGCFKRAELIYKKGNNIFLLLNGRHNALGNSILLTFAERIVSETGLSVFVKKHPDDLNDYPYINNVTFVDSIKEGMENSKVAILSESGVFVDFYLSSFPFFIVNTPDTKMEFSRLPNAIDLDEVIDIIQGTKPISPQSLPLLITMSPNFKEL</sequence>
<reference evidence="1 2" key="1">
    <citation type="journal article" date="2021" name="Int. J. Syst. Evol. Microbiol.">
        <title>&lt;i&gt;Pectobacterium quasiaquaticum&lt;/i&gt; sp. nov., isolated from waterways.</title>
        <authorList>
            <person name="Ben Moussa H."/>
            <person name="Pedron J."/>
            <person name="Bertrand C."/>
            <person name="Hecquet A."/>
            <person name="Barny M.A."/>
        </authorList>
    </citation>
    <scope>NUCLEOTIDE SEQUENCE [LARGE SCALE GENOMIC DNA]</scope>
    <source>
        <strain evidence="1 2">A477-S1-J17</strain>
    </source>
</reference>
<dbReference type="Proteomes" id="UP000806577">
    <property type="component" value="Chromosome"/>
</dbReference>
<keyword evidence="2" id="KW-1185">Reference proteome</keyword>
<gene>
    <name evidence="1" type="ORF">IG609_013590</name>
</gene>
<accession>A0A9Q2IHI2</accession>
<organism evidence="1 2">
    <name type="scientific">Pectobacterium quasiaquaticum</name>
    <dbReference type="NCBI Taxonomy" id="2774015"/>
    <lineage>
        <taxon>Bacteria</taxon>
        <taxon>Pseudomonadati</taxon>
        <taxon>Pseudomonadota</taxon>
        <taxon>Gammaproteobacteria</taxon>
        <taxon>Enterobacterales</taxon>
        <taxon>Pectobacteriaceae</taxon>
        <taxon>Pectobacterium</taxon>
    </lineage>
</organism>
<protein>
    <submittedName>
        <fullName evidence="1">Uncharacterized protein</fullName>
    </submittedName>
</protein>
<dbReference type="KEGG" id="pqu:IG609_013590"/>
<dbReference type="RefSeq" id="WP_193400919.1">
    <property type="nucleotide sequence ID" value="NZ_CP065177.1"/>
</dbReference>
<evidence type="ECO:0000313" key="1">
    <source>
        <dbReference type="EMBL" id="URG47838.1"/>
    </source>
</evidence>
<dbReference type="AlphaFoldDB" id="A0A9Q2IHI2"/>
<dbReference type="SUPFAM" id="SSF53756">
    <property type="entry name" value="UDP-Glycosyltransferase/glycogen phosphorylase"/>
    <property type="match status" value="1"/>
</dbReference>
<evidence type="ECO:0000313" key="2">
    <source>
        <dbReference type="Proteomes" id="UP000806577"/>
    </source>
</evidence>
<dbReference type="EMBL" id="CP065177">
    <property type="protein sequence ID" value="URG47838.1"/>
    <property type="molecule type" value="Genomic_DNA"/>
</dbReference>
<proteinExistence type="predicted"/>